<evidence type="ECO:0000256" key="8">
    <source>
        <dbReference type="ARBA" id="ARBA00038436"/>
    </source>
</evidence>
<evidence type="ECO:0000256" key="4">
    <source>
        <dbReference type="ARBA" id="ARBA00022519"/>
    </source>
</evidence>
<comment type="similarity">
    <text evidence="8 9">Belongs to the TRAP transporter small permease family.</text>
</comment>
<dbReference type="InterPro" id="IPR007387">
    <property type="entry name" value="TRAP_DctQ"/>
</dbReference>
<evidence type="ECO:0000256" key="2">
    <source>
        <dbReference type="ARBA" id="ARBA00022448"/>
    </source>
</evidence>
<keyword evidence="7 9" id="KW-0472">Membrane</keyword>
<name>A0A367WTG1_9PROT</name>
<evidence type="ECO:0000256" key="1">
    <source>
        <dbReference type="ARBA" id="ARBA00004429"/>
    </source>
</evidence>
<sequence>MGEPSAVIALLIARLRRINSLIGFIAGLVLVACVILILADIILREAGISFGGAEEISGYVMAGVASWGMSYALGELAHVRIDLIRLRLQQRGRALLDLIAIVALAATAVVIAVQSWPVLAKTIERGSSANTVLATPLWIPQSIWLSGWIWFAVFSCVLVILTLALLVKGRFDEADALVGARSEVELES</sequence>
<dbReference type="AlphaFoldDB" id="A0A367WTG1"/>
<keyword evidence="6 9" id="KW-1133">Transmembrane helix</keyword>
<dbReference type="Proteomes" id="UP000252517">
    <property type="component" value="Unassembled WGS sequence"/>
</dbReference>
<evidence type="ECO:0000256" key="5">
    <source>
        <dbReference type="ARBA" id="ARBA00022692"/>
    </source>
</evidence>
<keyword evidence="2 9" id="KW-0813">Transport</keyword>
<comment type="subcellular location">
    <subcellularLocation>
        <location evidence="1 9">Cell inner membrane</location>
        <topology evidence="1 9">Multi-pass membrane protein</topology>
    </subcellularLocation>
</comment>
<dbReference type="GO" id="GO:0005886">
    <property type="term" value="C:plasma membrane"/>
    <property type="evidence" value="ECO:0007669"/>
    <property type="project" value="UniProtKB-SubCell"/>
</dbReference>
<accession>A0A367WTG1</accession>
<feature type="domain" description="Tripartite ATP-independent periplasmic transporters DctQ component" evidence="10">
    <location>
        <begin position="34"/>
        <end position="160"/>
    </location>
</feature>
<dbReference type="EMBL" id="JPWH01000019">
    <property type="protein sequence ID" value="RCK44756.1"/>
    <property type="molecule type" value="Genomic_DNA"/>
</dbReference>
<feature type="transmembrane region" description="Helical" evidence="9">
    <location>
        <begin position="147"/>
        <end position="167"/>
    </location>
</feature>
<keyword evidence="4 9" id="KW-0997">Cell inner membrane</keyword>
<dbReference type="InterPro" id="IPR055348">
    <property type="entry name" value="DctQ"/>
</dbReference>
<comment type="caution">
    <text evidence="11">The sequence shown here is derived from an EMBL/GenBank/DDBJ whole genome shotgun (WGS) entry which is preliminary data.</text>
</comment>
<dbReference type="Pfam" id="PF04290">
    <property type="entry name" value="DctQ"/>
    <property type="match status" value="1"/>
</dbReference>
<evidence type="ECO:0000256" key="9">
    <source>
        <dbReference type="RuleBase" id="RU369079"/>
    </source>
</evidence>
<evidence type="ECO:0000313" key="11">
    <source>
        <dbReference type="EMBL" id="RCK44756.1"/>
    </source>
</evidence>
<protein>
    <recommendedName>
        <fullName evidence="9">TRAP transporter small permease protein</fullName>
    </recommendedName>
</protein>
<keyword evidence="3" id="KW-1003">Cell membrane</keyword>
<evidence type="ECO:0000313" key="12">
    <source>
        <dbReference type="Proteomes" id="UP000252517"/>
    </source>
</evidence>
<organism evidence="11 12">
    <name type="scientific">Thalassospira profundimaris</name>
    <dbReference type="NCBI Taxonomy" id="502049"/>
    <lineage>
        <taxon>Bacteria</taxon>
        <taxon>Pseudomonadati</taxon>
        <taxon>Pseudomonadota</taxon>
        <taxon>Alphaproteobacteria</taxon>
        <taxon>Rhodospirillales</taxon>
        <taxon>Thalassospiraceae</taxon>
        <taxon>Thalassospira</taxon>
    </lineage>
</organism>
<comment type="function">
    <text evidence="9">Part of the tripartite ATP-independent periplasmic (TRAP) transport system.</text>
</comment>
<feature type="transmembrane region" description="Helical" evidence="9">
    <location>
        <begin position="95"/>
        <end position="116"/>
    </location>
</feature>
<reference evidence="11 12" key="1">
    <citation type="submission" date="2014-07" db="EMBL/GenBank/DDBJ databases">
        <title>Draft genome sequence of Thalassospira profundimaris S25-3-2.</title>
        <authorList>
            <person name="Lai Q."/>
            <person name="Shao Z."/>
        </authorList>
    </citation>
    <scope>NUCLEOTIDE SEQUENCE [LARGE SCALE GENOMIC DNA]</scope>
    <source>
        <strain evidence="11 12">S25-3-2</strain>
    </source>
</reference>
<proteinExistence type="inferred from homology"/>
<feature type="transmembrane region" description="Helical" evidence="9">
    <location>
        <begin position="21"/>
        <end position="44"/>
    </location>
</feature>
<comment type="subunit">
    <text evidence="9">The complex comprises the extracytoplasmic solute receptor protein and the two transmembrane proteins.</text>
</comment>
<feature type="transmembrane region" description="Helical" evidence="9">
    <location>
        <begin position="56"/>
        <end position="74"/>
    </location>
</feature>
<evidence type="ECO:0000259" key="10">
    <source>
        <dbReference type="Pfam" id="PF04290"/>
    </source>
</evidence>
<keyword evidence="5 9" id="KW-0812">Transmembrane</keyword>
<dbReference type="PANTHER" id="PTHR35011">
    <property type="entry name" value="2,3-DIKETO-L-GULONATE TRAP TRANSPORTER SMALL PERMEASE PROTEIN YIAM"/>
    <property type="match status" value="1"/>
</dbReference>
<dbReference type="GO" id="GO:0022857">
    <property type="term" value="F:transmembrane transporter activity"/>
    <property type="evidence" value="ECO:0007669"/>
    <property type="project" value="UniProtKB-UniRule"/>
</dbReference>
<evidence type="ECO:0000256" key="3">
    <source>
        <dbReference type="ARBA" id="ARBA00022475"/>
    </source>
</evidence>
<evidence type="ECO:0000256" key="6">
    <source>
        <dbReference type="ARBA" id="ARBA00022989"/>
    </source>
</evidence>
<evidence type="ECO:0000256" key="7">
    <source>
        <dbReference type="ARBA" id="ARBA00023136"/>
    </source>
</evidence>
<gene>
    <name evidence="11" type="ORF">TH25_19010</name>
</gene>